<gene>
    <name evidence="12" type="ORF">J0H45_05780</name>
</gene>
<dbReference type="PANTHER" id="PTHR32552">
    <property type="entry name" value="FERRICHROME IRON RECEPTOR-RELATED"/>
    <property type="match status" value="1"/>
</dbReference>
<evidence type="ECO:0000256" key="8">
    <source>
        <dbReference type="ARBA" id="ARBA00023077"/>
    </source>
</evidence>
<keyword evidence="7" id="KW-0406">Ion transport</keyword>
<evidence type="ECO:0000256" key="3">
    <source>
        <dbReference type="ARBA" id="ARBA00022452"/>
    </source>
</evidence>
<keyword evidence="2" id="KW-0813">Transport</keyword>
<keyword evidence="6" id="KW-0408">Iron</keyword>
<reference evidence="12" key="1">
    <citation type="submission" date="2021-02" db="EMBL/GenBank/DDBJ databases">
        <title>Thiocyanate and organic carbon inputs drive convergent selection for specific autotrophic Afipia and Thiobacillus strains within complex microbiomes.</title>
        <authorList>
            <person name="Huddy R.J."/>
            <person name="Sachdeva R."/>
            <person name="Kadzinga F."/>
            <person name="Kantor R.S."/>
            <person name="Harrison S.T.L."/>
            <person name="Banfield J.F."/>
        </authorList>
    </citation>
    <scope>NUCLEOTIDE SEQUENCE</scope>
    <source>
        <strain evidence="12">SCN18_10_11_15_R1_P_69_7</strain>
    </source>
</reference>
<name>A0A9D8KVH7_9GAMM</name>
<comment type="caution">
    <text evidence="12">The sequence shown here is derived from an EMBL/GenBank/DDBJ whole genome shotgun (WGS) entry which is preliminary data.</text>
</comment>
<dbReference type="AlphaFoldDB" id="A0A9D8KVH7"/>
<dbReference type="Gene3D" id="2.40.170.20">
    <property type="entry name" value="TonB-dependent receptor, beta-barrel domain"/>
    <property type="match status" value="1"/>
</dbReference>
<comment type="subcellular location">
    <subcellularLocation>
        <location evidence="1">Cell outer membrane</location>
        <topology evidence="1">Multi-pass membrane protein</topology>
    </subcellularLocation>
</comment>
<dbReference type="GO" id="GO:0006826">
    <property type="term" value="P:iron ion transport"/>
    <property type="evidence" value="ECO:0007669"/>
    <property type="project" value="UniProtKB-KW"/>
</dbReference>
<dbReference type="Pfam" id="PF00593">
    <property type="entry name" value="TonB_dep_Rec_b-barrel"/>
    <property type="match status" value="1"/>
</dbReference>
<evidence type="ECO:0000256" key="6">
    <source>
        <dbReference type="ARBA" id="ARBA00023004"/>
    </source>
</evidence>
<feature type="domain" description="TonB-dependent receptor-like beta-barrel" evidence="11">
    <location>
        <begin position="1"/>
        <end position="163"/>
    </location>
</feature>
<dbReference type="EMBL" id="JAFKMG010000531">
    <property type="protein sequence ID" value="MBN8798855.1"/>
    <property type="molecule type" value="Genomic_DNA"/>
</dbReference>
<evidence type="ECO:0000256" key="9">
    <source>
        <dbReference type="ARBA" id="ARBA00023136"/>
    </source>
</evidence>
<dbReference type="InterPro" id="IPR036942">
    <property type="entry name" value="Beta-barrel_TonB_sf"/>
</dbReference>
<keyword evidence="9" id="KW-0472">Membrane</keyword>
<protein>
    <submittedName>
        <fullName evidence="12">TonB-dependent receptor</fullName>
    </submittedName>
</protein>
<evidence type="ECO:0000259" key="11">
    <source>
        <dbReference type="Pfam" id="PF00593"/>
    </source>
</evidence>
<dbReference type="InterPro" id="IPR000531">
    <property type="entry name" value="Beta-barrel_TonB"/>
</dbReference>
<dbReference type="PANTHER" id="PTHR32552:SF81">
    <property type="entry name" value="TONB-DEPENDENT OUTER MEMBRANE RECEPTOR"/>
    <property type="match status" value="1"/>
</dbReference>
<keyword evidence="12" id="KW-0675">Receptor</keyword>
<dbReference type="SUPFAM" id="SSF56935">
    <property type="entry name" value="Porins"/>
    <property type="match status" value="1"/>
</dbReference>
<keyword evidence="4" id="KW-0410">Iron transport</keyword>
<keyword evidence="10" id="KW-0998">Cell outer membrane</keyword>
<keyword evidence="5" id="KW-0812">Transmembrane</keyword>
<evidence type="ECO:0000256" key="4">
    <source>
        <dbReference type="ARBA" id="ARBA00022496"/>
    </source>
</evidence>
<organism evidence="12 13">
    <name type="scientific">Stenotrophomonas nitritireducens</name>
    <dbReference type="NCBI Taxonomy" id="83617"/>
    <lineage>
        <taxon>Bacteria</taxon>
        <taxon>Pseudomonadati</taxon>
        <taxon>Pseudomonadota</taxon>
        <taxon>Gammaproteobacteria</taxon>
        <taxon>Lysobacterales</taxon>
        <taxon>Lysobacteraceae</taxon>
        <taxon>Stenotrophomonas</taxon>
    </lineage>
</organism>
<feature type="non-terminal residue" evidence="12">
    <location>
        <position position="1"/>
    </location>
</feature>
<proteinExistence type="predicted"/>
<evidence type="ECO:0000313" key="12">
    <source>
        <dbReference type="EMBL" id="MBN8798855.1"/>
    </source>
</evidence>
<evidence type="ECO:0000256" key="7">
    <source>
        <dbReference type="ARBA" id="ARBA00023065"/>
    </source>
</evidence>
<keyword evidence="3" id="KW-1134">Transmembrane beta strand</keyword>
<sequence>LGAKSLLADGRLMLEGALFHSDWRDVAVRVPITTSINGLINAKGTENKGVEANLIYTPNASWMLQVGGSWVDAAYAEDVPGTPLHKGTPVYNVPKTSFSASAVHNWPVGDTLKGIARAGVVHDARRETALTAGTPGDAVTSANARIGLESPSGWSGYLYGENLTDDNGALNARSVAGIGNRLRPRTLGVMFRYDY</sequence>
<accession>A0A9D8KVH7</accession>
<dbReference type="Proteomes" id="UP000664815">
    <property type="component" value="Unassembled WGS sequence"/>
</dbReference>
<evidence type="ECO:0000256" key="2">
    <source>
        <dbReference type="ARBA" id="ARBA00022448"/>
    </source>
</evidence>
<dbReference type="InterPro" id="IPR039426">
    <property type="entry name" value="TonB-dep_rcpt-like"/>
</dbReference>
<evidence type="ECO:0000256" key="5">
    <source>
        <dbReference type="ARBA" id="ARBA00022692"/>
    </source>
</evidence>
<dbReference type="GO" id="GO:0009279">
    <property type="term" value="C:cell outer membrane"/>
    <property type="evidence" value="ECO:0007669"/>
    <property type="project" value="UniProtKB-SubCell"/>
</dbReference>
<evidence type="ECO:0000256" key="1">
    <source>
        <dbReference type="ARBA" id="ARBA00004571"/>
    </source>
</evidence>
<evidence type="ECO:0000313" key="13">
    <source>
        <dbReference type="Proteomes" id="UP000664815"/>
    </source>
</evidence>
<keyword evidence="8" id="KW-0798">TonB box</keyword>
<evidence type="ECO:0000256" key="10">
    <source>
        <dbReference type="ARBA" id="ARBA00023237"/>
    </source>
</evidence>